<evidence type="ECO:0000256" key="1">
    <source>
        <dbReference type="ARBA" id="ARBA00008791"/>
    </source>
</evidence>
<feature type="domain" description="UspA" evidence="2">
    <location>
        <begin position="169"/>
        <end position="308"/>
    </location>
</feature>
<dbReference type="Gene3D" id="3.40.50.620">
    <property type="entry name" value="HUPs"/>
    <property type="match status" value="2"/>
</dbReference>
<dbReference type="PANTHER" id="PTHR46268:SF6">
    <property type="entry name" value="UNIVERSAL STRESS PROTEIN UP12"/>
    <property type="match status" value="1"/>
</dbReference>
<dbReference type="PRINTS" id="PR01438">
    <property type="entry name" value="UNVRSLSTRESS"/>
</dbReference>
<organism evidence="3 4">
    <name type="scientific">Streptomyces amritsarensis</name>
    <dbReference type="NCBI Taxonomy" id="681158"/>
    <lineage>
        <taxon>Bacteria</taxon>
        <taxon>Bacillati</taxon>
        <taxon>Actinomycetota</taxon>
        <taxon>Actinomycetes</taxon>
        <taxon>Kitasatosporales</taxon>
        <taxon>Streptomycetaceae</taxon>
        <taxon>Streptomyces</taxon>
    </lineage>
</organism>
<dbReference type="Pfam" id="PF00582">
    <property type="entry name" value="Usp"/>
    <property type="match status" value="2"/>
</dbReference>
<comment type="similarity">
    <text evidence="1">Belongs to the universal stress protein A family.</text>
</comment>
<evidence type="ECO:0000313" key="4">
    <source>
        <dbReference type="Proteomes" id="UP000187151"/>
    </source>
</evidence>
<dbReference type="RefSeq" id="WP_076043045.1">
    <property type="nucleotide sequence ID" value="NZ_MQUR01000003.1"/>
</dbReference>
<protein>
    <submittedName>
        <fullName evidence="3">Stress-inducible protein</fullName>
    </submittedName>
</protein>
<dbReference type="InterPro" id="IPR006015">
    <property type="entry name" value="Universal_stress_UspA"/>
</dbReference>
<dbReference type="InterPro" id="IPR006016">
    <property type="entry name" value="UspA"/>
</dbReference>
<gene>
    <name evidence="3" type="ORF">AVW11_02295</name>
</gene>
<dbReference type="PANTHER" id="PTHR46268">
    <property type="entry name" value="STRESS RESPONSE PROTEIN NHAX"/>
    <property type="match status" value="1"/>
</dbReference>
<comment type="caution">
    <text evidence="3">The sequence shown here is derived from an EMBL/GenBank/DDBJ whole genome shotgun (WGS) entry which is preliminary data.</text>
</comment>
<dbReference type="SUPFAM" id="SSF52402">
    <property type="entry name" value="Adenine nucleotide alpha hydrolases-like"/>
    <property type="match status" value="2"/>
</dbReference>
<sequence>MSRTVIAAVDGSAASLAAAEWAAREARMRRLPLHILHVWQDWSPAFAHAPFAGVDNTPDEGATVTQQWARRVPRAAADRLRQGHPGLKITVEQVNGRPAQVLLSAAEKAEVLVLGSRGLGGLAGFLAGSVSLPLIAHAERPVVVVRAGERAEDELRARSGGHGDRKGQYRDVVLGLDLSRPCDELLAYAFEAAAARAATLRVVHGWRVPVVDGYDPAAADPGHGVALGLREAGTLTDVLRSWRGEFPQVEVEEQCLVGRPAGHLVEASQDASLLIVGRRIRRAAMGAHIGPVTHAVLHHARTPVAVVPHP</sequence>
<dbReference type="Proteomes" id="UP000187151">
    <property type="component" value="Unassembled WGS sequence"/>
</dbReference>
<proteinExistence type="inferred from homology"/>
<dbReference type="EMBL" id="MQUR01000003">
    <property type="protein sequence ID" value="OLZ73197.1"/>
    <property type="molecule type" value="Genomic_DNA"/>
</dbReference>
<name>A0ABX3G9Z7_9ACTN</name>
<evidence type="ECO:0000313" key="3">
    <source>
        <dbReference type="EMBL" id="OLZ73197.1"/>
    </source>
</evidence>
<accession>A0ABX3G9Z7</accession>
<dbReference type="InterPro" id="IPR014729">
    <property type="entry name" value="Rossmann-like_a/b/a_fold"/>
</dbReference>
<keyword evidence="4" id="KW-1185">Reference proteome</keyword>
<evidence type="ECO:0000259" key="2">
    <source>
        <dbReference type="Pfam" id="PF00582"/>
    </source>
</evidence>
<feature type="domain" description="UspA" evidence="2">
    <location>
        <begin position="1"/>
        <end position="146"/>
    </location>
</feature>
<reference evidence="3 4" key="1">
    <citation type="submission" date="2016-01" db="EMBL/GenBank/DDBJ databases">
        <title>Streptomyces amritsarensis strain MTCC 11845 genome sequencing and assembly.</title>
        <authorList>
            <person name="Sharma D."/>
            <person name="Nair G.R."/>
            <person name="Kaur G."/>
            <person name="Manhas R.K."/>
            <person name="Mayilraj S."/>
        </authorList>
    </citation>
    <scope>NUCLEOTIDE SEQUENCE [LARGE SCALE GENOMIC DNA]</scope>
    <source>
        <strain evidence="3 4">MTCC 11845</strain>
    </source>
</reference>